<dbReference type="OrthoDB" id="517202at2"/>
<keyword evidence="3" id="KW-1185">Reference proteome</keyword>
<accession>B2JBC7</accession>
<feature type="transmembrane region" description="Helical" evidence="1">
    <location>
        <begin position="38"/>
        <end position="59"/>
    </location>
</feature>
<dbReference type="EnsemblBacteria" id="ACC85231">
    <property type="protein sequence ID" value="ACC85231"/>
    <property type="gene ID" value="Npun_BF092"/>
</dbReference>
<evidence type="ECO:0000313" key="2">
    <source>
        <dbReference type="EMBL" id="ACC85231.1"/>
    </source>
</evidence>
<evidence type="ECO:0008006" key="4">
    <source>
        <dbReference type="Google" id="ProtNLM"/>
    </source>
</evidence>
<gene>
    <name evidence="2" type="ordered locus">Npun_BF092</name>
</gene>
<geneLocation type="plasmid" evidence="2 3">
    <name>pNPUN02</name>
</geneLocation>
<proteinExistence type="predicted"/>
<reference evidence="3" key="1">
    <citation type="submission" date="2008-04" db="EMBL/GenBank/DDBJ databases">
        <title>Complete sequence of plasmid 2 of Nostoc punctiforme ATCC 29133.</title>
        <authorList>
            <consortium name="US DOE Joint Genome Institute"/>
            <person name="Copeland A."/>
            <person name="Lucas S."/>
            <person name="Lapidus A."/>
            <person name="Glavina del Rio T."/>
            <person name="Dalin E."/>
            <person name="Tice H."/>
            <person name="Pitluck S."/>
            <person name="Chain P."/>
            <person name="Malfatti S."/>
            <person name="Shin M."/>
            <person name="Vergez L."/>
            <person name="Schmutz J."/>
            <person name="Larimer F."/>
            <person name="Land M."/>
            <person name="Hauser L."/>
            <person name="Kyrpides N."/>
            <person name="Kim E."/>
            <person name="Meeks J.C."/>
            <person name="Elhai J."/>
            <person name="Campbell E.L."/>
            <person name="Thiel T."/>
            <person name="Longmire J."/>
            <person name="Potts M."/>
            <person name="Atlas R."/>
        </authorList>
    </citation>
    <scope>NUCLEOTIDE SEQUENCE [LARGE SCALE GENOMIC DNA]</scope>
    <source>
        <strain evidence="3">ATCC 29133 / PCC 73102</strain>
        <plasmid evidence="3">Plasmid pNPUN02</plasmid>
    </source>
</reference>
<dbReference type="KEGG" id="npu:Npun_BF092"/>
<keyword evidence="1" id="KW-1133">Transmembrane helix</keyword>
<dbReference type="RefSeq" id="WP_012413240.1">
    <property type="nucleotide sequence ID" value="NC_010632.1"/>
</dbReference>
<evidence type="ECO:0000313" key="3">
    <source>
        <dbReference type="Proteomes" id="UP000001191"/>
    </source>
</evidence>
<organism evidence="2 3">
    <name type="scientific">Nostoc punctiforme (strain ATCC 29133 / PCC 73102)</name>
    <dbReference type="NCBI Taxonomy" id="63737"/>
    <lineage>
        <taxon>Bacteria</taxon>
        <taxon>Bacillati</taxon>
        <taxon>Cyanobacteriota</taxon>
        <taxon>Cyanophyceae</taxon>
        <taxon>Nostocales</taxon>
        <taxon>Nostocaceae</taxon>
        <taxon>Nostoc</taxon>
    </lineage>
</organism>
<dbReference type="Proteomes" id="UP000001191">
    <property type="component" value="Plasmid pNPUN02"/>
</dbReference>
<feature type="transmembrane region" description="Helical" evidence="1">
    <location>
        <begin position="65"/>
        <end position="88"/>
    </location>
</feature>
<sequence>MFNNNDLIEKNKELKEQIKNSRDAYQARFIRNQYTNNLIIALSLILKVLIAVTGTSPAFKDAKNPWAAPLGVSASAWLGLISTALVSIQRLYNIQEKIAFYPAYIVKAEELLEDFNAITNQEELESVRKQFRQMRADEALKRPIERSNI</sequence>
<dbReference type="AlphaFoldDB" id="B2JBC7"/>
<name>B2JBC7_NOSP7</name>
<evidence type="ECO:0000256" key="1">
    <source>
        <dbReference type="SAM" id="Phobius"/>
    </source>
</evidence>
<keyword evidence="1" id="KW-0472">Membrane</keyword>
<protein>
    <recommendedName>
        <fullName evidence="4">SMODS and SLOG-associating 2TM effector domain-containing protein</fullName>
    </recommendedName>
</protein>
<dbReference type="EMBL" id="CP001039">
    <property type="protein sequence ID" value="ACC85231.1"/>
    <property type="molecule type" value="Genomic_DNA"/>
</dbReference>
<keyword evidence="1" id="KW-0812">Transmembrane</keyword>
<keyword evidence="2" id="KW-0614">Plasmid</keyword>
<dbReference type="HOGENOM" id="CLU_1747743_0_0_3"/>